<dbReference type="Pfam" id="PF10145">
    <property type="entry name" value="PhageMin_Tail"/>
    <property type="match status" value="1"/>
</dbReference>
<dbReference type="InterPro" id="IPR010090">
    <property type="entry name" value="Phage_tape_meas"/>
</dbReference>
<evidence type="ECO:0000256" key="1">
    <source>
        <dbReference type="SAM" id="Coils"/>
    </source>
</evidence>
<dbReference type="Proteomes" id="UP000636458">
    <property type="component" value="Unassembled WGS sequence"/>
</dbReference>
<evidence type="ECO:0000259" key="3">
    <source>
        <dbReference type="Pfam" id="PF10145"/>
    </source>
</evidence>
<protein>
    <submittedName>
        <fullName evidence="4">Phage tail tape measure protein</fullName>
    </submittedName>
</protein>
<dbReference type="AlphaFoldDB" id="A0A934SKV7"/>
<name>A0A934SKV7_9MICO</name>
<dbReference type="RefSeq" id="WP_200555607.1">
    <property type="nucleotide sequence ID" value="NZ_JAEPES010000002.1"/>
</dbReference>
<dbReference type="EMBL" id="JAEPES010000002">
    <property type="protein sequence ID" value="MBK4347244.1"/>
    <property type="molecule type" value="Genomic_DNA"/>
</dbReference>
<gene>
    <name evidence="4" type="ORF">IV501_06325</name>
</gene>
<evidence type="ECO:0000313" key="5">
    <source>
        <dbReference type="Proteomes" id="UP000636458"/>
    </source>
</evidence>
<proteinExistence type="predicted"/>
<keyword evidence="2" id="KW-0812">Transmembrane</keyword>
<feature type="domain" description="Phage tail tape measure protein" evidence="3">
    <location>
        <begin position="88"/>
        <end position="286"/>
    </location>
</feature>
<sequence>MEKTISAKDFVVNILGDTAGVDKTFATFEKHAGKVAAGVALSFAAVKVGELISGNMDIAQGQAKLKAQLGTSAQDSGELGTVAGQVWAKGFTGSMDEVNDGIAAVTRNVGDVGDIGADAMNKITTKALVTAKVFDQDVGRTTAAVGKILKAGLAPDADAAFDIIDAGLQSNANEADDLLDTFTEYSTEFRQLGLDGQTALGLINQGLTAGARNADIVADALKEFAIRGQGAVIKSTVDQATATARAQAAGESLARAQGDELRAQQSLNDARKDAADRLSDMSDQLVSAQLGERGATLAVQRAQENLTKTIRDKDSTGLDRDEAQLALENAEQALKEQKQSVIDLAAAKADADAKGVDGSEQVVTAQRAVVDSHKATTVAQKENAAAQTDSRVTLTALGLAYKSIGVDGVKAQEAIAAGGPGAKQALEDVLNGLRGVEDPAQRSALAVTFFGTKAEDMQQALYALDPSKAVDGLDDVTGASQRMVDSIADGPKSKVDGMKNAFNNWASSMVSTEGPVGDVAAGLMAFGPGAATVLGAIAPLVTLTAARIAGTAATAANTTATVANSAAWYASPVTWIVLAIVGAIALLILAAVLIVKNWGGISKWFGELWQNIIVGVKAFVGWLWDAFTTFTPLGIIIKNWGAITDFFKGFWDGLVKGATDGVHWIGDRVSAIVGFFTSIPDRVGDAWNGLIGLVRDVMLHVTKFAVEAWNNTLGGMSFDMPWILGGAHIAFPKLKVPMLAEGGIVSSPTLALIGEAGPEAVVPLSRYNGGGGGDASVDAIVEALERAHIRTEVNLDGRRLVKALDTTNSEKR</sequence>
<organism evidence="4 5">
    <name type="scientific">Lacisediminihabitans changchengi</name>
    <dbReference type="NCBI Taxonomy" id="2787634"/>
    <lineage>
        <taxon>Bacteria</taxon>
        <taxon>Bacillati</taxon>
        <taxon>Actinomycetota</taxon>
        <taxon>Actinomycetes</taxon>
        <taxon>Micrococcales</taxon>
        <taxon>Microbacteriaceae</taxon>
        <taxon>Lacisediminihabitans</taxon>
    </lineage>
</organism>
<keyword evidence="5" id="KW-1185">Reference proteome</keyword>
<keyword evidence="2" id="KW-0472">Membrane</keyword>
<accession>A0A934SKV7</accession>
<reference evidence="4" key="1">
    <citation type="submission" date="2021-01" db="EMBL/GenBank/DDBJ databases">
        <title>Lacisediminihabitans sp. nov. strain G11-30, isolated from Antarctic Soil.</title>
        <authorList>
            <person name="Li J."/>
        </authorList>
    </citation>
    <scope>NUCLEOTIDE SEQUENCE</scope>
    <source>
        <strain evidence="4">G11-30</strain>
    </source>
</reference>
<comment type="caution">
    <text evidence="4">The sequence shown here is derived from an EMBL/GenBank/DDBJ whole genome shotgun (WGS) entry which is preliminary data.</text>
</comment>
<feature type="coiled-coil region" evidence="1">
    <location>
        <begin position="320"/>
        <end position="347"/>
    </location>
</feature>
<evidence type="ECO:0000256" key="2">
    <source>
        <dbReference type="SAM" id="Phobius"/>
    </source>
</evidence>
<evidence type="ECO:0000313" key="4">
    <source>
        <dbReference type="EMBL" id="MBK4347244.1"/>
    </source>
</evidence>
<feature type="transmembrane region" description="Helical" evidence="2">
    <location>
        <begin position="573"/>
        <end position="595"/>
    </location>
</feature>
<keyword evidence="1" id="KW-0175">Coiled coil</keyword>
<keyword evidence="2" id="KW-1133">Transmembrane helix</keyword>